<evidence type="ECO:0000256" key="1">
    <source>
        <dbReference type="SAM" id="Coils"/>
    </source>
</evidence>
<dbReference type="AlphaFoldDB" id="A0A1I5DME8"/>
<organism evidence="3 4">
    <name type="scientific">Anaerocolumna aminovalerica</name>
    <dbReference type="NCBI Taxonomy" id="1527"/>
    <lineage>
        <taxon>Bacteria</taxon>
        <taxon>Bacillati</taxon>
        <taxon>Bacillota</taxon>
        <taxon>Clostridia</taxon>
        <taxon>Lachnospirales</taxon>
        <taxon>Lachnospiraceae</taxon>
        <taxon>Anaerocolumna</taxon>
    </lineage>
</organism>
<evidence type="ECO:0000313" key="3">
    <source>
        <dbReference type="EMBL" id="SFO00348.1"/>
    </source>
</evidence>
<dbReference type="OrthoDB" id="5291305at2"/>
<gene>
    <name evidence="3" type="ORF">SAMN04489757_10688</name>
</gene>
<feature type="domain" description="6-hydroxymethylpterin diphosphokinase MptE-like" evidence="2">
    <location>
        <begin position="210"/>
        <end position="377"/>
    </location>
</feature>
<proteinExistence type="predicted"/>
<feature type="coiled-coil region" evidence="1">
    <location>
        <begin position="477"/>
        <end position="515"/>
    </location>
</feature>
<accession>A0A1I5DME8</accession>
<reference evidence="3 4" key="1">
    <citation type="submission" date="2016-10" db="EMBL/GenBank/DDBJ databases">
        <authorList>
            <person name="de Groot N.N."/>
        </authorList>
    </citation>
    <scope>NUCLEOTIDE SEQUENCE [LARGE SCALE GENOMIC DNA]</scope>
    <source>
        <strain evidence="3 4">DSM 1283</strain>
    </source>
</reference>
<protein>
    <submittedName>
        <fullName evidence="3">Uncharacterized conserved protein</fullName>
    </submittedName>
</protein>
<dbReference type="InterPro" id="IPR002826">
    <property type="entry name" value="MptE-like"/>
</dbReference>
<dbReference type="Proteomes" id="UP000198806">
    <property type="component" value="Unassembled WGS sequence"/>
</dbReference>
<sequence length="603" mass="70234">MNYYEMNLNLIRENKPYLYEQMQKKEDLNNKDLEDIYTTDTKDGKKALIIRKDKKEYCLNSTYYPEREARQWVEQYEIKNMNTVILMFGLGNGIFSREIIKKKKESDTLVIYEPSMEIFYYILQNYDITDVLENAIIIIEELNETELNSMLRGLLDLKNISSQIWCIHPKYNEAYKINLQKFMKNIKDINNHEMVLINTQKNFGTRYITNILYNLRYIKNSNLAADYIELLNTEVPAIVVAAGPSLKSNIEDLKRAKGKSYIFVVDRILDYILDQGIEPDFIVTVDPIKPLEYFTNRTDVSIPLICKLDSNWEVLERHKGRKIISSFDYYIAKMYSELGQSLVAIDTGNSVATVAFSTCIMLGFKKIILVGQDLAYDGDFTHAGGVAEKTSTKEIYVEGVDGNQVKSRWDWYTFLRWFQERISENPELEVIDAKEKGAKIKGTTNMSLNDAVNKYCTTPVDIQLLDTLEYTFDSSKLDEVKTYLEKQYNELDVLKRKLENAVDICSKQIKEYSRKHQVSNMARKNDKKLLSINKYIKDSSIYLLLDYYTSAKSTNHLTKMYEFTDNEKSDTIATYESSKDIYMATIEAIDFVKPLMKETLENV</sequence>
<keyword evidence="1" id="KW-0175">Coiled coil</keyword>
<keyword evidence="4" id="KW-1185">Reference proteome</keyword>
<dbReference type="STRING" id="1527.SAMN04489757_10688"/>
<evidence type="ECO:0000259" key="2">
    <source>
        <dbReference type="Pfam" id="PF01973"/>
    </source>
</evidence>
<name>A0A1I5DME8_9FIRM</name>
<dbReference type="PANTHER" id="PTHR41786">
    <property type="entry name" value="MOTILITY ACCESSORY FACTOR MAF"/>
    <property type="match status" value="1"/>
</dbReference>
<dbReference type="Pfam" id="PF01973">
    <property type="entry name" value="MptE-like"/>
    <property type="match status" value="1"/>
</dbReference>
<dbReference type="EMBL" id="FOWD01000006">
    <property type="protein sequence ID" value="SFO00348.1"/>
    <property type="molecule type" value="Genomic_DNA"/>
</dbReference>
<evidence type="ECO:0000313" key="4">
    <source>
        <dbReference type="Proteomes" id="UP000198806"/>
    </source>
</evidence>
<dbReference type="RefSeq" id="WP_091684995.1">
    <property type="nucleotide sequence ID" value="NZ_BAABFM010000013.1"/>
</dbReference>
<dbReference type="PANTHER" id="PTHR41786:SF1">
    <property type="entry name" value="6-HYDROXYMETHYLPTERIN DIPHOSPHOKINASE MPTE-LIKE DOMAIN-CONTAINING PROTEIN"/>
    <property type="match status" value="1"/>
</dbReference>